<dbReference type="InterPro" id="IPR029473">
    <property type="entry name" value="MOR2-PAG1_mid"/>
</dbReference>
<dbReference type="PANTHER" id="PTHR12295">
    <property type="entry name" value="FURRY-RELATED"/>
    <property type="match status" value="1"/>
</dbReference>
<feature type="domain" description="Cell morphogenesis central region" evidence="2">
    <location>
        <begin position="236"/>
        <end position="298"/>
    </location>
</feature>
<evidence type="ECO:0000256" key="1">
    <source>
        <dbReference type="SAM" id="MobiDB-lite"/>
    </source>
</evidence>
<evidence type="ECO:0000313" key="4">
    <source>
        <dbReference type="Proteomes" id="UP001233999"/>
    </source>
</evidence>
<sequence length="393" mass="43452">FADEHPKETEELWATLCSCWPNNLKVIIRYLLIISGMAPQELLPYAKRVVLYLARARSDRLLDEMMTELQTVETLNCLIERTETPPFYRLTSMRKASSHSDGPGGVAGQPDSGNRNEIGVEKGTIHTKRHSGEDPGKTGTSKSDSALRALAGSFAPPRTEKTRTASGPPMLSDDMSTPTTEPELPPAEEGYCLRTGPVDKFDIPQPHPLPMPEYGGYFAPLTEYLPDSSQPISGFHRCNVAVMLLTDVVVDGVDLDWSIHVPLMLHILFLGLDHNRPLVHEHCKQLLLNLLLVLADHNDHLTVAHILLNCKTSQLGLGLTTPTLPVLSHVFTEPNLEFDSYLQGPVPTTMATTTVVALHTNSTPVITIYFFVHSLNLFPNKCGFFTKPIDFVT</sequence>
<proteinExistence type="predicted"/>
<name>A0AAD8AKF5_DIPPU</name>
<feature type="non-terminal residue" evidence="3">
    <location>
        <position position="1"/>
    </location>
</feature>
<evidence type="ECO:0000259" key="2">
    <source>
        <dbReference type="Pfam" id="PF14228"/>
    </source>
</evidence>
<keyword evidence="4" id="KW-1185">Reference proteome</keyword>
<feature type="region of interest" description="Disordered" evidence="1">
    <location>
        <begin position="94"/>
        <end position="187"/>
    </location>
</feature>
<dbReference type="Pfam" id="PF14228">
    <property type="entry name" value="MOR2-PAG1_mid"/>
    <property type="match status" value="1"/>
</dbReference>
<dbReference type="AlphaFoldDB" id="A0AAD8AKF5"/>
<accession>A0AAD8AKF5</accession>
<evidence type="ECO:0000313" key="3">
    <source>
        <dbReference type="EMBL" id="KAJ9600360.1"/>
    </source>
</evidence>
<protein>
    <recommendedName>
        <fullName evidence="2">Cell morphogenesis central region domain-containing protein</fullName>
    </recommendedName>
</protein>
<dbReference type="GO" id="GO:0005938">
    <property type="term" value="C:cell cortex"/>
    <property type="evidence" value="ECO:0007669"/>
    <property type="project" value="TreeGrafter"/>
</dbReference>
<dbReference type="GO" id="GO:0030427">
    <property type="term" value="C:site of polarized growth"/>
    <property type="evidence" value="ECO:0007669"/>
    <property type="project" value="TreeGrafter"/>
</dbReference>
<organism evidence="3 4">
    <name type="scientific">Diploptera punctata</name>
    <name type="common">Pacific beetle cockroach</name>
    <dbReference type="NCBI Taxonomy" id="6984"/>
    <lineage>
        <taxon>Eukaryota</taxon>
        <taxon>Metazoa</taxon>
        <taxon>Ecdysozoa</taxon>
        <taxon>Arthropoda</taxon>
        <taxon>Hexapoda</taxon>
        <taxon>Insecta</taxon>
        <taxon>Pterygota</taxon>
        <taxon>Neoptera</taxon>
        <taxon>Polyneoptera</taxon>
        <taxon>Dictyoptera</taxon>
        <taxon>Blattodea</taxon>
        <taxon>Blaberoidea</taxon>
        <taxon>Blaberidae</taxon>
        <taxon>Diplopterinae</taxon>
        <taxon>Diploptera</taxon>
    </lineage>
</organism>
<dbReference type="PANTHER" id="PTHR12295:SF30">
    <property type="entry name" value="PROTEIN FURRY"/>
    <property type="match status" value="1"/>
</dbReference>
<dbReference type="Proteomes" id="UP001233999">
    <property type="component" value="Unassembled WGS sequence"/>
</dbReference>
<feature type="non-terminal residue" evidence="3">
    <location>
        <position position="393"/>
    </location>
</feature>
<dbReference type="InterPro" id="IPR039867">
    <property type="entry name" value="Furry/Tao3/Mor2"/>
</dbReference>
<feature type="compositionally biased region" description="Basic and acidic residues" evidence="1">
    <location>
        <begin position="118"/>
        <end position="136"/>
    </location>
</feature>
<dbReference type="EMBL" id="JASPKZ010000425">
    <property type="protein sequence ID" value="KAJ9600360.1"/>
    <property type="molecule type" value="Genomic_DNA"/>
</dbReference>
<dbReference type="GO" id="GO:0031175">
    <property type="term" value="P:neuron projection development"/>
    <property type="evidence" value="ECO:0007669"/>
    <property type="project" value="TreeGrafter"/>
</dbReference>
<reference evidence="3" key="2">
    <citation type="submission" date="2023-05" db="EMBL/GenBank/DDBJ databases">
        <authorList>
            <person name="Fouks B."/>
        </authorList>
    </citation>
    <scope>NUCLEOTIDE SEQUENCE</scope>
    <source>
        <strain evidence="3">Stay&amp;Tobe</strain>
        <tissue evidence="3">Testes</tissue>
    </source>
</reference>
<comment type="caution">
    <text evidence="3">The sequence shown here is derived from an EMBL/GenBank/DDBJ whole genome shotgun (WGS) entry which is preliminary data.</text>
</comment>
<dbReference type="GO" id="GO:0000902">
    <property type="term" value="P:cell morphogenesis"/>
    <property type="evidence" value="ECO:0007669"/>
    <property type="project" value="InterPro"/>
</dbReference>
<reference evidence="3" key="1">
    <citation type="journal article" date="2023" name="IScience">
        <title>Live-bearing cockroach genome reveals convergent evolutionary mechanisms linked to viviparity in insects and beyond.</title>
        <authorList>
            <person name="Fouks B."/>
            <person name="Harrison M.C."/>
            <person name="Mikhailova A.A."/>
            <person name="Marchal E."/>
            <person name="English S."/>
            <person name="Carruthers M."/>
            <person name="Jennings E.C."/>
            <person name="Chiamaka E.L."/>
            <person name="Frigard R.A."/>
            <person name="Pippel M."/>
            <person name="Attardo G.M."/>
            <person name="Benoit J.B."/>
            <person name="Bornberg-Bauer E."/>
            <person name="Tobe S.S."/>
        </authorList>
    </citation>
    <scope>NUCLEOTIDE SEQUENCE</scope>
    <source>
        <strain evidence="3">Stay&amp;Tobe</strain>
    </source>
</reference>
<gene>
    <name evidence="3" type="ORF">L9F63_009330</name>
</gene>